<dbReference type="Proteomes" id="UP000002035">
    <property type="component" value="Unassembled WGS sequence"/>
</dbReference>
<evidence type="ECO:0000313" key="2">
    <source>
        <dbReference type="Proteomes" id="UP000002035"/>
    </source>
</evidence>
<organism evidence="1 2">
    <name type="scientific">Arthroderma otae (strain ATCC MYA-4605 / CBS 113480)</name>
    <name type="common">Microsporum canis</name>
    <dbReference type="NCBI Taxonomy" id="554155"/>
    <lineage>
        <taxon>Eukaryota</taxon>
        <taxon>Fungi</taxon>
        <taxon>Dikarya</taxon>
        <taxon>Ascomycota</taxon>
        <taxon>Pezizomycotina</taxon>
        <taxon>Eurotiomycetes</taxon>
        <taxon>Eurotiomycetidae</taxon>
        <taxon>Onygenales</taxon>
        <taxon>Arthrodermataceae</taxon>
        <taxon>Microsporum</taxon>
    </lineage>
</organism>
<sequence>MTARISQNGPDIRLCPYFLDTVMNISDGLTAPPRMLTDKKWGLWEVSLDELGHRNLAFVTTHVLSHSGILVGHMRASGIPGLREGGGFTEVAHDGQFSLNNAVQNAGK</sequence>
<dbReference type="HOGENOM" id="CLU_2196334_0_0_1"/>
<keyword evidence="2" id="KW-1185">Reference proteome</keyword>
<proteinExistence type="predicted"/>
<dbReference type="AlphaFoldDB" id="C5FZY3"/>
<dbReference type="EMBL" id="DS995708">
    <property type="protein sequence ID" value="EEQ35436.1"/>
    <property type="molecule type" value="Genomic_DNA"/>
</dbReference>
<reference evidence="2" key="1">
    <citation type="journal article" date="2012" name="MBio">
        <title>Comparative genome analysis of Trichophyton rubrum and related dermatophytes reveals candidate genes involved in infection.</title>
        <authorList>
            <person name="Martinez D.A."/>
            <person name="Oliver B.G."/>
            <person name="Graeser Y."/>
            <person name="Goldberg J.M."/>
            <person name="Li W."/>
            <person name="Martinez-Rossi N.M."/>
            <person name="Monod M."/>
            <person name="Shelest E."/>
            <person name="Barton R.C."/>
            <person name="Birch E."/>
            <person name="Brakhage A.A."/>
            <person name="Chen Z."/>
            <person name="Gurr S.J."/>
            <person name="Heiman D."/>
            <person name="Heitman J."/>
            <person name="Kosti I."/>
            <person name="Rossi A."/>
            <person name="Saif S."/>
            <person name="Samalova M."/>
            <person name="Saunders C.W."/>
            <person name="Shea T."/>
            <person name="Summerbell R.C."/>
            <person name="Xu J."/>
            <person name="Young S."/>
            <person name="Zeng Q."/>
            <person name="Birren B.W."/>
            <person name="Cuomo C.A."/>
            <person name="White T.C."/>
        </authorList>
    </citation>
    <scope>NUCLEOTIDE SEQUENCE [LARGE SCALE GENOMIC DNA]</scope>
    <source>
        <strain evidence="2">ATCC MYA-4605 / CBS 113480</strain>
    </source>
</reference>
<accession>C5FZY3</accession>
<protein>
    <submittedName>
        <fullName evidence="1">Uncharacterized protein</fullName>
    </submittedName>
</protein>
<dbReference type="GeneID" id="9227319"/>
<name>C5FZY3_ARTOC</name>
<evidence type="ECO:0000313" key="1">
    <source>
        <dbReference type="EMBL" id="EEQ35436.1"/>
    </source>
</evidence>
<dbReference type="VEuPathDB" id="FungiDB:MCYG_08255"/>
<gene>
    <name evidence="1" type="ORF">MCYG_08255</name>
</gene>
<dbReference type="RefSeq" id="XP_002843172.1">
    <property type="nucleotide sequence ID" value="XM_002843126.1"/>
</dbReference>